<dbReference type="Proteomes" id="UP000291020">
    <property type="component" value="Unassembled WGS sequence"/>
</dbReference>
<dbReference type="AlphaFoldDB" id="A0A452GL12"/>
<sequence length="89" mass="9840">MATEHVNGNGTKEPMDTSATFTHSKRFQILLDAGLQLQVAEKVDGSRPIDVVKEFNKEGLLAAHQHFKDPNVSHVQNNSTKLHIYPSSS</sequence>
<organism evidence="1 2">
    <name type="scientific">Gopherus agassizii</name>
    <name type="common">Agassiz's desert tortoise</name>
    <dbReference type="NCBI Taxonomy" id="38772"/>
    <lineage>
        <taxon>Eukaryota</taxon>
        <taxon>Metazoa</taxon>
        <taxon>Chordata</taxon>
        <taxon>Craniata</taxon>
        <taxon>Vertebrata</taxon>
        <taxon>Euteleostomi</taxon>
        <taxon>Archelosauria</taxon>
        <taxon>Testudinata</taxon>
        <taxon>Testudines</taxon>
        <taxon>Cryptodira</taxon>
        <taxon>Durocryptodira</taxon>
        <taxon>Testudinoidea</taxon>
        <taxon>Testudinidae</taxon>
        <taxon>Gopherus</taxon>
    </lineage>
</organism>
<evidence type="ECO:0000313" key="2">
    <source>
        <dbReference type="Proteomes" id="UP000291020"/>
    </source>
</evidence>
<reference evidence="2" key="1">
    <citation type="journal article" date="2017" name="PLoS ONE">
        <title>The Agassiz's desert tortoise genome provides a resource for the conservation of a threatened species.</title>
        <authorList>
            <person name="Tollis M."/>
            <person name="DeNardo D.F."/>
            <person name="Cornelius J.A."/>
            <person name="Dolby G.A."/>
            <person name="Edwards T."/>
            <person name="Henen B.T."/>
            <person name="Karl A.E."/>
            <person name="Murphy R.W."/>
            <person name="Kusumi K."/>
        </authorList>
    </citation>
    <scope>NUCLEOTIDE SEQUENCE [LARGE SCALE GENOMIC DNA]</scope>
</reference>
<dbReference type="Ensembl" id="ENSGAGT00000002838.1">
    <property type="protein sequence ID" value="ENSGAGP00000002479.1"/>
    <property type="gene ID" value="ENSGAGG00000002006.1"/>
</dbReference>
<protein>
    <submittedName>
        <fullName evidence="1">Uncharacterized protein</fullName>
    </submittedName>
</protein>
<reference evidence="1" key="3">
    <citation type="submission" date="2025-09" db="UniProtKB">
        <authorList>
            <consortium name="Ensembl"/>
        </authorList>
    </citation>
    <scope>IDENTIFICATION</scope>
</reference>
<proteinExistence type="predicted"/>
<evidence type="ECO:0000313" key="1">
    <source>
        <dbReference type="Ensembl" id="ENSGAGP00000002479.1"/>
    </source>
</evidence>
<accession>A0A452GL12</accession>
<dbReference type="STRING" id="38772.ENSGAGP00000002479"/>
<name>A0A452GL12_9SAUR</name>
<reference evidence="1" key="2">
    <citation type="submission" date="2025-08" db="UniProtKB">
        <authorList>
            <consortium name="Ensembl"/>
        </authorList>
    </citation>
    <scope>IDENTIFICATION</scope>
</reference>
<keyword evidence="2" id="KW-1185">Reference proteome</keyword>